<keyword evidence="2" id="KW-1003">Cell membrane</keyword>
<keyword evidence="5 8" id="KW-1133">Transmembrane helix</keyword>
<dbReference type="AlphaFoldDB" id="A0A081RC12"/>
<dbReference type="PANTHER" id="PTHR23028">
    <property type="entry name" value="ACETYLTRANSFERASE"/>
    <property type="match status" value="1"/>
</dbReference>
<evidence type="ECO:0000256" key="3">
    <source>
        <dbReference type="ARBA" id="ARBA00022679"/>
    </source>
</evidence>
<keyword evidence="3 11" id="KW-0808">Transferase</keyword>
<dbReference type="PANTHER" id="PTHR23028:SF53">
    <property type="entry name" value="ACYL_TRANSF_3 DOMAIN-CONTAINING PROTEIN"/>
    <property type="match status" value="1"/>
</dbReference>
<evidence type="ECO:0000256" key="5">
    <source>
        <dbReference type="ARBA" id="ARBA00022989"/>
    </source>
</evidence>
<dbReference type="PATRIC" id="fig|46429.4.peg.2981"/>
<feature type="transmembrane region" description="Helical" evidence="8">
    <location>
        <begin position="74"/>
        <end position="93"/>
    </location>
</feature>
<feature type="transmembrane region" description="Helical" evidence="8">
    <location>
        <begin position="245"/>
        <end position="262"/>
    </location>
</feature>
<dbReference type="OrthoDB" id="9796461at2"/>
<evidence type="ECO:0000313" key="12">
    <source>
        <dbReference type="Proteomes" id="UP000028411"/>
    </source>
</evidence>
<evidence type="ECO:0000256" key="7">
    <source>
        <dbReference type="ARBA" id="ARBA00023315"/>
    </source>
</evidence>
<feature type="transmembrane region" description="Helical" evidence="8">
    <location>
        <begin position="352"/>
        <end position="372"/>
    </location>
</feature>
<protein>
    <submittedName>
        <fullName evidence="11">Acyltransferase 3</fullName>
    </submittedName>
</protein>
<comment type="subcellular location">
    <subcellularLocation>
        <location evidence="1">Cell membrane</location>
        <topology evidence="1">Multi-pass membrane protein</topology>
    </subcellularLocation>
</comment>
<feature type="transmembrane region" description="Helical" evidence="8">
    <location>
        <begin position="221"/>
        <end position="239"/>
    </location>
</feature>
<evidence type="ECO:0000259" key="9">
    <source>
        <dbReference type="Pfam" id="PF01757"/>
    </source>
</evidence>
<evidence type="ECO:0000259" key="10">
    <source>
        <dbReference type="Pfam" id="PF19040"/>
    </source>
</evidence>
<reference evidence="11 12" key="1">
    <citation type="submission" date="2014-02" db="EMBL/GenBank/DDBJ databases">
        <title>Whole genome sequence of Sphingobium chlorophenolicum NBRC 16172.</title>
        <authorList>
            <person name="Gan H.M."/>
            <person name="Gan H.Y."/>
            <person name="Chew T.H."/>
            <person name="Savka M.A."/>
        </authorList>
    </citation>
    <scope>NUCLEOTIDE SEQUENCE [LARGE SCALE GENOMIC DNA]</scope>
    <source>
        <strain evidence="11 12">NBRC 16172</strain>
    </source>
</reference>
<feature type="transmembrane region" description="Helical" evidence="8">
    <location>
        <begin position="144"/>
        <end position="160"/>
    </location>
</feature>
<gene>
    <name evidence="11" type="ORF">BV95_03008</name>
</gene>
<dbReference type="InterPro" id="IPR036514">
    <property type="entry name" value="SGNH_hydro_sf"/>
</dbReference>
<comment type="caution">
    <text evidence="11">The sequence shown here is derived from an EMBL/GenBank/DDBJ whole genome shotgun (WGS) entry which is preliminary data.</text>
</comment>
<evidence type="ECO:0000313" key="11">
    <source>
        <dbReference type="EMBL" id="KEQ52735.1"/>
    </source>
</evidence>
<dbReference type="eggNOG" id="COG1835">
    <property type="taxonomic scope" value="Bacteria"/>
</dbReference>
<keyword evidence="6 8" id="KW-0472">Membrane</keyword>
<dbReference type="RefSeq" id="WP_051749799.1">
    <property type="nucleotide sequence ID" value="NZ_JFHR01000036.1"/>
</dbReference>
<dbReference type="GO" id="GO:0009103">
    <property type="term" value="P:lipopolysaccharide biosynthetic process"/>
    <property type="evidence" value="ECO:0007669"/>
    <property type="project" value="TreeGrafter"/>
</dbReference>
<keyword evidence="7 11" id="KW-0012">Acyltransferase</keyword>
<dbReference type="SUPFAM" id="SSF52266">
    <property type="entry name" value="SGNH hydrolase"/>
    <property type="match status" value="1"/>
</dbReference>
<proteinExistence type="predicted"/>
<organism evidence="11 12">
    <name type="scientific">Sphingobium chlorophenolicum</name>
    <dbReference type="NCBI Taxonomy" id="46429"/>
    <lineage>
        <taxon>Bacteria</taxon>
        <taxon>Pseudomonadati</taxon>
        <taxon>Pseudomonadota</taxon>
        <taxon>Alphaproteobacteria</taxon>
        <taxon>Sphingomonadales</taxon>
        <taxon>Sphingomonadaceae</taxon>
        <taxon>Sphingobium</taxon>
    </lineage>
</organism>
<evidence type="ECO:0000256" key="2">
    <source>
        <dbReference type="ARBA" id="ARBA00022475"/>
    </source>
</evidence>
<dbReference type="Proteomes" id="UP000028411">
    <property type="component" value="Unassembled WGS sequence"/>
</dbReference>
<dbReference type="InterPro" id="IPR043968">
    <property type="entry name" value="SGNH"/>
</dbReference>
<dbReference type="GO" id="GO:0016788">
    <property type="term" value="F:hydrolase activity, acting on ester bonds"/>
    <property type="evidence" value="ECO:0007669"/>
    <property type="project" value="UniProtKB-ARBA"/>
</dbReference>
<dbReference type="Pfam" id="PF01757">
    <property type="entry name" value="Acyl_transf_3"/>
    <property type="match status" value="1"/>
</dbReference>
<sequence>MIKQYRTDIDGLRTVAVIPVVIFHLGTSLFSGGFVGVDVFFVISGFLITQTLLGEQGAWRDALFDFYKRRIKRIFPALFALYLIVMLAACTLLMSDQATEVSRSIIASIFFVSNMLFYGQSGYFDGELDSNPLLHTWSLSVEEQFYIFFPLLIFFTRSWSATHRRQLVWALTLASFVAAQWMVSRNASAAFYLIPFRTWELAIGSLLAMGAIPAPRRQWQAEIGVVAGLALIAWSVLFYNKATTFPGASALVPCFGAGLVLLCGQRGTTWGGRLLSLPPMRFIGLISYSLYLWHWPIIVFYRQIDSRLDNVERLGLLIAAIFAATLSWAFVEKPFRRSSRLTSRAVVARGTAAMAACGAAVLSLALLSNSLYPISAQARDVLAYGERTGRTEMMRTGSCFLTTQNRLSDYSVEKCLTAAHDKPRLLIIGDSHAAHLYYGLNHALPNMHVLQATAAGCKPLIHSRGDARCLALMQRVFSEYLPRLRPDMVVLSARWLDKDVPDVEQTVRLIRQAAPHVIVSGPIVEYDQALPRLLAKHIDQAEPLATHRNGQVAKVDQQLAAAMKRADIPYFSTYRSLCATDCRLWVKSGVPVQFDYGHLTQQGSIFIADLMARDICPQLAAMPKAPDMAGL</sequence>
<feature type="transmembrane region" description="Helical" evidence="8">
    <location>
        <begin position="282"/>
        <end position="301"/>
    </location>
</feature>
<feature type="transmembrane region" description="Helical" evidence="8">
    <location>
        <begin position="167"/>
        <end position="183"/>
    </location>
</feature>
<dbReference type="Gene3D" id="3.40.50.1110">
    <property type="entry name" value="SGNH hydrolase"/>
    <property type="match status" value="1"/>
</dbReference>
<evidence type="ECO:0000256" key="1">
    <source>
        <dbReference type="ARBA" id="ARBA00004651"/>
    </source>
</evidence>
<accession>A0A081RC12</accession>
<feature type="domain" description="SGNH" evidence="10">
    <location>
        <begin position="410"/>
        <end position="612"/>
    </location>
</feature>
<evidence type="ECO:0000256" key="6">
    <source>
        <dbReference type="ARBA" id="ARBA00023136"/>
    </source>
</evidence>
<dbReference type="InterPro" id="IPR050879">
    <property type="entry name" value="Acyltransferase_3"/>
</dbReference>
<feature type="transmembrane region" description="Helical" evidence="8">
    <location>
        <begin position="105"/>
        <end position="124"/>
    </location>
</feature>
<dbReference type="Pfam" id="PF19040">
    <property type="entry name" value="SGNH"/>
    <property type="match status" value="1"/>
</dbReference>
<dbReference type="EMBL" id="JFHR01000036">
    <property type="protein sequence ID" value="KEQ52735.1"/>
    <property type="molecule type" value="Genomic_DNA"/>
</dbReference>
<dbReference type="GO" id="GO:0005886">
    <property type="term" value="C:plasma membrane"/>
    <property type="evidence" value="ECO:0007669"/>
    <property type="project" value="UniProtKB-SubCell"/>
</dbReference>
<feature type="domain" description="Acyltransferase 3" evidence="9">
    <location>
        <begin position="8"/>
        <end position="330"/>
    </location>
</feature>
<dbReference type="InterPro" id="IPR002656">
    <property type="entry name" value="Acyl_transf_3_dom"/>
</dbReference>
<evidence type="ECO:0000256" key="8">
    <source>
        <dbReference type="SAM" id="Phobius"/>
    </source>
</evidence>
<evidence type="ECO:0000256" key="4">
    <source>
        <dbReference type="ARBA" id="ARBA00022692"/>
    </source>
</evidence>
<name>A0A081RC12_SPHCR</name>
<feature type="transmembrane region" description="Helical" evidence="8">
    <location>
        <begin position="21"/>
        <end position="54"/>
    </location>
</feature>
<dbReference type="GO" id="GO:0016747">
    <property type="term" value="F:acyltransferase activity, transferring groups other than amino-acyl groups"/>
    <property type="evidence" value="ECO:0007669"/>
    <property type="project" value="InterPro"/>
</dbReference>
<feature type="transmembrane region" description="Helical" evidence="8">
    <location>
        <begin position="313"/>
        <end position="331"/>
    </location>
</feature>
<keyword evidence="4 8" id="KW-0812">Transmembrane</keyword>